<sequence>MSKPVLQYVSEFRVRKIERQARIEAAAQVLNDQRVSTLSIQLSGVSLQLTAVLEQGRIDAVRYQAEISAMREQLTETQESLAAAMVELTTLRAELAEYREAHE</sequence>
<dbReference type="RefSeq" id="WP_149433134.1">
    <property type="nucleotide sequence ID" value="NZ_VLNY01000025.1"/>
</dbReference>
<keyword evidence="3" id="KW-1185">Reference proteome</keyword>
<proteinExistence type="predicted"/>
<evidence type="ECO:0000313" key="3">
    <source>
        <dbReference type="Proteomes" id="UP000322244"/>
    </source>
</evidence>
<evidence type="ECO:0000256" key="1">
    <source>
        <dbReference type="SAM" id="Coils"/>
    </source>
</evidence>
<accession>A0A5A7S1C5</accession>
<feature type="coiled-coil region" evidence="1">
    <location>
        <begin position="60"/>
        <end position="101"/>
    </location>
</feature>
<protein>
    <submittedName>
        <fullName evidence="2">Uncharacterized protein</fullName>
    </submittedName>
</protein>
<gene>
    <name evidence="2" type="ORF">FOY51_25750</name>
</gene>
<keyword evidence="1" id="KW-0175">Coiled coil</keyword>
<organism evidence="2 3">
    <name type="scientific">Antrihabitans cavernicola</name>
    <dbReference type="NCBI Taxonomy" id="2495913"/>
    <lineage>
        <taxon>Bacteria</taxon>
        <taxon>Bacillati</taxon>
        <taxon>Actinomycetota</taxon>
        <taxon>Actinomycetes</taxon>
        <taxon>Mycobacteriales</taxon>
        <taxon>Nocardiaceae</taxon>
        <taxon>Antrihabitans</taxon>
    </lineage>
</organism>
<name>A0A5A7S1C5_9NOCA</name>
<dbReference type="AlphaFoldDB" id="A0A5A7S1C5"/>
<dbReference type="EMBL" id="VLNY01000025">
    <property type="protein sequence ID" value="KAA0016754.1"/>
    <property type="molecule type" value="Genomic_DNA"/>
</dbReference>
<comment type="caution">
    <text evidence="2">The sequence shown here is derived from an EMBL/GenBank/DDBJ whole genome shotgun (WGS) entry which is preliminary data.</text>
</comment>
<evidence type="ECO:0000313" key="2">
    <source>
        <dbReference type="EMBL" id="KAA0016754.1"/>
    </source>
</evidence>
<reference evidence="2 3" key="1">
    <citation type="submission" date="2019-07" db="EMBL/GenBank/DDBJ databases">
        <title>Rhodococcus cavernicolus sp. nov., isolated from a cave.</title>
        <authorList>
            <person name="Lee S.D."/>
        </authorList>
    </citation>
    <scope>NUCLEOTIDE SEQUENCE [LARGE SCALE GENOMIC DNA]</scope>
    <source>
        <strain evidence="2 3">C1-24</strain>
    </source>
</reference>
<dbReference type="OrthoDB" id="9939180at2"/>
<dbReference type="Proteomes" id="UP000322244">
    <property type="component" value="Unassembled WGS sequence"/>
</dbReference>